<dbReference type="Gene3D" id="1.10.3480.20">
    <property type="match status" value="1"/>
</dbReference>
<dbReference type="EMBL" id="JACMRX010000002">
    <property type="protein sequence ID" value="KAF7996068.1"/>
    <property type="molecule type" value="Genomic_DNA"/>
</dbReference>
<dbReference type="PANTHER" id="PTHR11533:SF301">
    <property type="entry name" value="AMINOPEPTIDASE"/>
    <property type="match status" value="1"/>
</dbReference>
<feature type="domain" description="ERAP1-like C-terminal" evidence="2">
    <location>
        <begin position="159"/>
        <end position="226"/>
    </location>
</feature>
<dbReference type="GO" id="GO:0005615">
    <property type="term" value="C:extracellular space"/>
    <property type="evidence" value="ECO:0007669"/>
    <property type="project" value="TreeGrafter"/>
</dbReference>
<gene>
    <name evidence="3" type="ORF">HCN44_009853</name>
</gene>
<dbReference type="Proteomes" id="UP000639338">
    <property type="component" value="Unassembled WGS sequence"/>
</dbReference>
<protein>
    <recommendedName>
        <fullName evidence="2">ERAP1-like C-terminal domain-containing protein</fullName>
    </recommendedName>
</protein>
<dbReference type="InterPro" id="IPR050344">
    <property type="entry name" value="Peptidase_M1_aminopeptidases"/>
</dbReference>
<name>A0A834Y1L4_APHGI</name>
<dbReference type="Pfam" id="PF11838">
    <property type="entry name" value="ERAP1_C"/>
    <property type="match status" value="1"/>
</dbReference>
<dbReference type="GO" id="GO:0042277">
    <property type="term" value="F:peptide binding"/>
    <property type="evidence" value="ECO:0007669"/>
    <property type="project" value="TreeGrafter"/>
</dbReference>
<evidence type="ECO:0000313" key="4">
    <source>
        <dbReference type="Proteomes" id="UP000639338"/>
    </source>
</evidence>
<reference evidence="3 4" key="1">
    <citation type="submission" date="2020-08" db="EMBL/GenBank/DDBJ databases">
        <title>Aphidius gifuensis genome sequencing and assembly.</title>
        <authorList>
            <person name="Du Z."/>
        </authorList>
    </citation>
    <scope>NUCLEOTIDE SEQUENCE [LARGE SCALE GENOMIC DNA]</scope>
    <source>
        <strain evidence="3">YNYX2018</strain>
        <tissue evidence="3">Adults</tissue>
    </source>
</reference>
<evidence type="ECO:0000256" key="1">
    <source>
        <dbReference type="ARBA" id="ARBA00010136"/>
    </source>
</evidence>
<dbReference type="GO" id="GO:0006508">
    <property type="term" value="P:proteolysis"/>
    <property type="evidence" value="ECO:0007669"/>
    <property type="project" value="TreeGrafter"/>
</dbReference>
<comment type="caution">
    <text evidence="3">The sequence shown here is derived from an EMBL/GenBank/DDBJ whole genome shotgun (WGS) entry which is preliminary data.</text>
</comment>
<dbReference type="AlphaFoldDB" id="A0A834Y1L4"/>
<accession>A0A834Y1L4</accession>
<comment type="similarity">
    <text evidence="1">Belongs to the peptidase M1 family.</text>
</comment>
<keyword evidence="4" id="KW-1185">Reference proteome</keyword>
<evidence type="ECO:0000259" key="2">
    <source>
        <dbReference type="Pfam" id="PF11838"/>
    </source>
</evidence>
<proteinExistence type="inferred from homology"/>
<dbReference type="GO" id="GO:0043171">
    <property type="term" value="P:peptide catabolic process"/>
    <property type="evidence" value="ECO:0007669"/>
    <property type="project" value="TreeGrafter"/>
</dbReference>
<dbReference type="GO" id="GO:0005737">
    <property type="term" value="C:cytoplasm"/>
    <property type="evidence" value="ECO:0007669"/>
    <property type="project" value="TreeGrafter"/>
</dbReference>
<dbReference type="InterPro" id="IPR024571">
    <property type="entry name" value="ERAP1-like_C_dom"/>
</dbReference>
<sequence>MNNDNYDDDDIELKFQEIYNSTDDNNIKNYNDVGMDKLSINNHDNIPKLQDNKKKGEIFDNKCKAKNVNKLKSIGNICFITVIHVERTDNIINLEQERFLLKNPDNIDVNNTWLIPITWALKSNPDFLKTAPTNWLSSSTASITIDNPKNSIINVLKSDKFKNIHEINRAAIIDDLLNLARANYVAYSIALSATEYLIQTTDYIPWRAVFNGFTYLNKVLAGKDIYNLNKVINEDNNDADIVILNRDNNDISQPINIDSDSDMFEEEQEVFS</sequence>
<evidence type="ECO:0000313" key="3">
    <source>
        <dbReference type="EMBL" id="KAF7996068.1"/>
    </source>
</evidence>
<dbReference type="GO" id="GO:0070006">
    <property type="term" value="F:metalloaminopeptidase activity"/>
    <property type="evidence" value="ECO:0007669"/>
    <property type="project" value="TreeGrafter"/>
</dbReference>
<dbReference type="PANTHER" id="PTHR11533">
    <property type="entry name" value="PROTEASE M1 ZINC METALLOPROTEASE"/>
    <property type="match status" value="1"/>
</dbReference>
<organism evidence="3 4">
    <name type="scientific">Aphidius gifuensis</name>
    <name type="common">Parasitoid wasp</name>
    <dbReference type="NCBI Taxonomy" id="684658"/>
    <lineage>
        <taxon>Eukaryota</taxon>
        <taxon>Metazoa</taxon>
        <taxon>Ecdysozoa</taxon>
        <taxon>Arthropoda</taxon>
        <taxon>Hexapoda</taxon>
        <taxon>Insecta</taxon>
        <taxon>Pterygota</taxon>
        <taxon>Neoptera</taxon>
        <taxon>Endopterygota</taxon>
        <taxon>Hymenoptera</taxon>
        <taxon>Apocrita</taxon>
        <taxon>Ichneumonoidea</taxon>
        <taxon>Braconidae</taxon>
        <taxon>Aphidiinae</taxon>
        <taxon>Aphidius</taxon>
    </lineage>
</organism>
<dbReference type="GO" id="GO:0008270">
    <property type="term" value="F:zinc ion binding"/>
    <property type="evidence" value="ECO:0007669"/>
    <property type="project" value="TreeGrafter"/>
</dbReference>
<dbReference type="GO" id="GO:0016020">
    <property type="term" value="C:membrane"/>
    <property type="evidence" value="ECO:0007669"/>
    <property type="project" value="TreeGrafter"/>
</dbReference>